<keyword evidence="4 8" id="KW-0812">Transmembrane</keyword>
<dbReference type="AlphaFoldDB" id="A0A7C5QE45"/>
<keyword evidence="3" id="KW-1003">Cell membrane</keyword>
<keyword evidence="5 8" id="KW-1133">Transmembrane helix</keyword>
<evidence type="ECO:0000256" key="7">
    <source>
        <dbReference type="ARBA" id="ARBA00023136"/>
    </source>
</evidence>
<dbReference type="GO" id="GO:0005886">
    <property type="term" value="C:plasma membrane"/>
    <property type="evidence" value="ECO:0007669"/>
    <property type="project" value="UniProtKB-SubCell"/>
</dbReference>
<feature type="transmembrane region" description="Helical" evidence="8">
    <location>
        <begin position="301"/>
        <end position="330"/>
    </location>
</feature>
<feature type="transmembrane region" description="Helical" evidence="8">
    <location>
        <begin position="448"/>
        <end position="469"/>
    </location>
</feature>
<dbReference type="GO" id="GO:0016491">
    <property type="term" value="F:oxidoreductase activity"/>
    <property type="evidence" value="ECO:0007669"/>
    <property type="project" value="UniProtKB-KW"/>
</dbReference>
<comment type="subcellular location">
    <subcellularLocation>
        <location evidence="1">Cell membrane</location>
        <topology evidence="1">Multi-pass membrane protein</topology>
    </subcellularLocation>
</comment>
<feature type="transmembrane region" description="Helical" evidence="8">
    <location>
        <begin position="275"/>
        <end position="294"/>
    </location>
</feature>
<comment type="caution">
    <text evidence="10">The sequence shown here is derived from an EMBL/GenBank/DDBJ whole genome shotgun (WGS) entry which is preliminary data.</text>
</comment>
<feature type="transmembrane region" description="Helical" evidence="8">
    <location>
        <begin position="6"/>
        <end position="24"/>
    </location>
</feature>
<evidence type="ECO:0000256" key="8">
    <source>
        <dbReference type="SAM" id="Phobius"/>
    </source>
</evidence>
<dbReference type="InterPro" id="IPR001750">
    <property type="entry name" value="ND/Mrp_TM"/>
</dbReference>
<dbReference type="GO" id="GO:0008137">
    <property type="term" value="F:NADH dehydrogenase (ubiquinone) activity"/>
    <property type="evidence" value="ECO:0007669"/>
    <property type="project" value="InterPro"/>
</dbReference>
<feature type="transmembrane region" description="Helical" evidence="8">
    <location>
        <begin position="78"/>
        <end position="101"/>
    </location>
</feature>
<evidence type="ECO:0000256" key="6">
    <source>
        <dbReference type="ARBA" id="ARBA00023002"/>
    </source>
</evidence>
<comment type="similarity">
    <text evidence="2">Belongs to the complex I subunit 4 family.</text>
</comment>
<gene>
    <name evidence="10" type="ORF">ENM11_08100</name>
</gene>
<dbReference type="InterPro" id="IPR010227">
    <property type="entry name" value="NADH_Q_OxRdtase_chainM/4"/>
</dbReference>
<feature type="transmembrane region" description="Helical" evidence="8">
    <location>
        <begin position="368"/>
        <end position="388"/>
    </location>
</feature>
<evidence type="ECO:0000256" key="1">
    <source>
        <dbReference type="ARBA" id="ARBA00004651"/>
    </source>
</evidence>
<evidence type="ECO:0000256" key="5">
    <source>
        <dbReference type="ARBA" id="ARBA00022989"/>
    </source>
</evidence>
<dbReference type="EC" id="1.6.5.-" evidence="10"/>
<feature type="transmembrane region" description="Helical" evidence="8">
    <location>
        <begin position="36"/>
        <end position="58"/>
    </location>
</feature>
<dbReference type="Pfam" id="PF00361">
    <property type="entry name" value="Proton_antipo_M"/>
    <property type="match status" value="1"/>
</dbReference>
<evidence type="ECO:0000313" key="10">
    <source>
        <dbReference type="EMBL" id="HHK69088.1"/>
    </source>
</evidence>
<accession>A0A7C5QE45</accession>
<evidence type="ECO:0000256" key="3">
    <source>
        <dbReference type="ARBA" id="ARBA00022475"/>
    </source>
</evidence>
<keyword evidence="7 8" id="KW-0472">Membrane</keyword>
<sequence length="488" mass="52302">MVDFTPTLNALIFLTVLSPVFSLVSRRYSIPRLMDVYGSAALMVCLTIAFQQAQTVFAGTVYTVSLGPVSSIIYVDGLSAFLALIFIWVGLMASIFSVGYIEERKAEFYPLLLALVTGMVGVVFSGDLFTFFVFWEMMSISSYLLVAFRYRSWEAVEASFKYLIMSAAGAAAILFGMSLLYGMAGTLEINKLATAIGTAAAAGEPWSYVTIAFLVTGFGVNAAMAPFHSWLPDAHPAAPSPISAMLSGVVIKTGIYAMFRIMLGVFPPVLFDWRLALALFAVLTMTVGNLMALMQEDIKRLLAFSSIAHIGYIVFGLSVANVAGVAGGVFHVLNHALMKALLFLGAGVFIHATATRNIDALAGIGKKLPFASTCFAVGAFSLAGIPGLNVFWSEFTIVTAALSEGQTFTFLAAIMILNILVGVAYYVRLVQSIFLKEPSDALKNLKPVGASMKAPLLLLAALAVMIGVYPTPFLNAVFQISSIIMQRP</sequence>
<feature type="transmembrane region" description="Helical" evidence="8">
    <location>
        <begin position="108"/>
        <end position="126"/>
    </location>
</feature>
<proteinExistence type="inferred from homology"/>
<evidence type="ECO:0000256" key="2">
    <source>
        <dbReference type="ARBA" id="ARBA00009025"/>
    </source>
</evidence>
<dbReference type="HAMAP" id="MF_00445">
    <property type="entry name" value="NDH1_NuoN_1"/>
    <property type="match status" value="1"/>
</dbReference>
<dbReference type="PRINTS" id="PR01437">
    <property type="entry name" value="NUOXDRDTASE4"/>
</dbReference>
<organism evidence="10">
    <name type="scientific">Caldiarchaeum subterraneum</name>
    <dbReference type="NCBI Taxonomy" id="311458"/>
    <lineage>
        <taxon>Archaea</taxon>
        <taxon>Nitrososphaerota</taxon>
        <taxon>Candidatus Caldarchaeales</taxon>
        <taxon>Candidatus Caldarchaeaceae</taxon>
        <taxon>Candidatus Caldarchaeum</taxon>
    </lineage>
</organism>
<dbReference type="PANTHER" id="PTHR42682">
    <property type="entry name" value="HYDROGENASE-4 COMPONENT F"/>
    <property type="match status" value="1"/>
</dbReference>
<feature type="transmembrane region" description="Helical" evidence="8">
    <location>
        <begin position="162"/>
        <end position="186"/>
    </location>
</feature>
<evidence type="ECO:0000256" key="4">
    <source>
        <dbReference type="ARBA" id="ARBA00022692"/>
    </source>
</evidence>
<protein>
    <submittedName>
        <fullName evidence="10">NADH-quinone oxidoreductase subunit M</fullName>
        <ecNumber evidence="10">1.6.5.-</ecNumber>
    </submittedName>
</protein>
<dbReference type="InterPro" id="IPR052175">
    <property type="entry name" value="ComplexI-like_HydComp"/>
</dbReference>
<feature type="transmembrane region" description="Helical" evidence="8">
    <location>
        <begin position="242"/>
        <end position="263"/>
    </location>
</feature>
<dbReference type="PANTHER" id="PTHR42682:SF4">
    <property type="entry name" value="NADH-UBIQUINONE_PLASTOQUINONE"/>
    <property type="match status" value="1"/>
</dbReference>
<feature type="transmembrane region" description="Helical" evidence="8">
    <location>
        <begin position="336"/>
        <end position="356"/>
    </location>
</feature>
<dbReference type="NCBIfam" id="TIGR01972">
    <property type="entry name" value="NDH_I_M"/>
    <property type="match status" value="1"/>
</dbReference>
<dbReference type="EMBL" id="DRWN01000068">
    <property type="protein sequence ID" value="HHK69088.1"/>
    <property type="molecule type" value="Genomic_DNA"/>
</dbReference>
<feature type="transmembrane region" description="Helical" evidence="8">
    <location>
        <begin position="408"/>
        <end position="427"/>
    </location>
</feature>
<reference evidence="10" key="1">
    <citation type="journal article" date="2020" name="mSystems">
        <title>Genome- and Community-Level Interaction Insights into Carbon Utilization and Element Cycling Functions of Hydrothermarchaeota in Hydrothermal Sediment.</title>
        <authorList>
            <person name="Zhou Z."/>
            <person name="Liu Y."/>
            <person name="Xu W."/>
            <person name="Pan J."/>
            <person name="Luo Z.H."/>
            <person name="Li M."/>
        </authorList>
    </citation>
    <scope>NUCLEOTIDE SEQUENCE [LARGE SCALE GENOMIC DNA]</scope>
    <source>
        <strain evidence="10">SpSt-1056</strain>
    </source>
</reference>
<keyword evidence="6 10" id="KW-0560">Oxidoreductase</keyword>
<feature type="domain" description="NADH:quinone oxidoreductase/Mrp antiporter transmembrane" evidence="9">
    <location>
        <begin position="125"/>
        <end position="412"/>
    </location>
</feature>
<evidence type="ECO:0000259" key="9">
    <source>
        <dbReference type="Pfam" id="PF00361"/>
    </source>
</evidence>
<name>A0A7C5QE45_CALS0</name>
<dbReference type="GO" id="GO:0042773">
    <property type="term" value="P:ATP synthesis coupled electron transport"/>
    <property type="evidence" value="ECO:0007669"/>
    <property type="project" value="InterPro"/>
</dbReference>
<dbReference type="InterPro" id="IPR003918">
    <property type="entry name" value="NADH_UbQ_OxRdtase"/>
</dbReference>
<feature type="transmembrane region" description="Helical" evidence="8">
    <location>
        <begin position="206"/>
        <end position="230"/>
    </location>
</feature>
<dbReference type="InterPro" id="IPR010096">
    <property type="entry name" value="NADH-Q_OxRdtase_suN/2"/>
</dbReference>